<name>A0A1R3T176_9BACT</name>
<evidence type="ECO:0000259" key="5">
    <source>
        <dbReference type="PROSITE" id="PS50893"/>
    </source>
</evidence>
<dbReference type="InterPro" id="IPR027417">
    <property type="entry name" value="P-loop_NTPase"/>
</dbReference>
<dbReference type="SMART" id="SM00382">
    <property type="entry name" value="AAA"/>
    <property type="match status" value="1"/>
</dbReference>
<keyword evidence="1" id="KW-0813">Transport</keyword>
<dbReference type="AlphaFoldDB" id="A0A1R3T176"/>
<dbReference type="SUPFAM" id="SSF52540">
    <property type="entry name" value="P-loop containing nucleoside triphosphate hydrolases"/>
    <property type="match status" value="1"/>
</dbReference>
<evidence type="ECO:0000313" key="7">
    <source>
        <dbReference type="Proteomes" id="UP000187464"/>
    </source>
</evidence>
<dbReference type="GO" id="GO:0016887">
    <property type="term" value="F:ATP hydrolysis activity"/>
    <property type="evidence" value="ECO:0007669"/>
    <property type="project" value="InterPro"/>
</dbReference>
<keyword evidence="2" id="KW-0547">Nucleotide-binding</keyword>
<dbReference type="Proteomes" id="UP000187464">
    <property type="component" value="Chromosome I"/>
</dbReference>
<dbReference type="InterPro" id="IPR003593">
    <property type="entry name" value="AAA+_ATPase"/>
</dbReference>
<accession>A0A1R3T176</accession>
<evidence type="ECO:0000256" key="2">
    <source>
        <dbReference type="ARBA" id="ARBA00022741"/>
    </source>
</evidence>
<sequence>MQDHENSSMELSDTPPPIPQSVNETKEIITATNLKKIYQGITVLDIPFIRIGNGESFGLVGNNGAGKTTFFRLILDLIEASSGEVIVDGEKVARRDEWKSKVGSFLDESFLIDFLTPEEYFTFTAKVYNKSEGDITLFLDSMKEFFNGEILGSGKLIRDLSKGNQKKTGIAAALISDPQVLILDEPFTALDPTSQIRLKRMLNELRTNRKMTMLISSHDLNHVTEVCERIVVLEKGNVVRDIPTSENTLKELESYFAV</sequence>
<dbReference type="CDD" id="cd03230">
    <property type="entry name" value="ABC_DR_subfamily_A"/>
    <property type="match status" value="1"/>
</dbReference>
<dbReference type="GO" id="GO:0005524">
    <property type="term" value="F:ATP binding"/>
    <property type="evidence" value="ECO:0007669"/>
    <property type="project" value="UniProtKB-KW"/>
</dbReference>
<dbReference type="PROSITE" id="PS50893">
    <property type="entry name" value="ABC_TRANSPORTER_2"/>
    <property type="match status" value="1"/>
</dbReference>
<dbReference type="Gene3D" id="3.40.50.300">
    <property type="entry name" value="P-loop containing nucleotide triphosphate hydrolases"/>
    <property type="match status" value="1"/>
</dbReference>
<evidence type="ECO:0000256" key="1">
    <source>
        <dbReference type="ARBA" id="ARBA00022448"/>
    </source>
</evidence>
<gene>
    <name evidence="6" type="ORF">PSM36_2093</name>
</gene>
<protein>
    <submittedName>
        <fullName evidence="6">ABC transporter, ATP-binding protein</fullName>
    </submittedName>
</protein>
<keyword evidence="3 6" id="KW-0067">ATP-binding</keyword>
<dbReference type="PANTHER" id="PTHR42939:SF1">
    <property type="entry name" value="ABC TRANSPORTER ATP-BINDING PROTEIN ALBC-RELATED"/>
    <property type="match status" value="1"/>
</dbReference>
<reference evidence="6 7" key="1">
    <citation type="submission" date="2016-08" db="EMBL/GenBank/DDBJ databases">
        <authorList>
            <person name="Seilhamer J.J."/>
        </authorList>
    </citation>
    <scope>NUCLEOTIDE SEQUENCE [LARGE SCALE GENOMIC DNA]</scope>
    <source>
        <strain evidence="6">M3/6</strain>
    </source>
</reference>
<dbReference type="PANTHER" id="PTHR42939">
    <property type="entry name" value="ABC TRANSPORTER ATP-BINDING PROTEIN ALBC-RELATED"/>
    <property type="match status" value="1"/>
</dbReference>
<evidence type="ECO:0000256" key="3">
    <source>
        <dbReference type="ARBA" id="ARBA00022840"/>
    </source>
</evidence>
<dbReference type="Pfam" id="PF00005">
    <property type="entry name" value="ABC_tran"/>
    <property type="match status" value="1"/>
</dbReference>
<dbReference type="KEGG" id="psac:PSM36_2093"/>
<dbReference type="EMBL" id="LT605205">
    <property type="protein sequence ID" value="SCD20900.1"/>
    <property type="molecule type" value="Genomic_DNA"/>
</dbReference>
<dbReference type="InterPro" id="IPR003439">
    <property type="entry name" value="ABC_transporter-like_ATP-bd"/>
</dbReference>
<dbReference type="InterPro" id="IPR051782">
    <property type="entry name" value="ABC_Transporter_VariousFunc"/>
</dbReference>
<feature type="domain" description="ABC transporter" evidence="5">
    <location>
        <begin position="29"/>
        <end position="258"/>
    </location>
</feature>
<feature type="region of interest" description="Disordered" evidence="4">
    <location>
        <begin position="1"/>
        <end position="22"/>
    </location>
</feature>
<keyword evidence="7" id="KW-1185">Reference proteome</keyword>
<evidence type="ECO:0000256" key="4">
    <source>
        <dbReference type="SAM" id="MobiDB-lite"/>
    </source>
</evidence>
<evidence type="ECO:0000313" key="6">
    <source>
        <dbReference type="EMBL" id="SCD20900.1"/>
    </source>
</evidence>
<organism evidence="6 7">
    <name type="scientific">Proteiniphilum saccharofermentans</name>
    <dbReference type="NCBI Taxonomy" id="1642647"/>
    <lineage>
        <taxon>Bacteria</taxon>
        <taxon>Pseudomonadati</taxon>
        <taxon>Bacteroidota</taxon>
        <taxon>Bacteroidia</taxon>
        <taxon>Bacteroidales</taxon>
        <taxon>Dysgonomonadaceae</taxon>
        <taxon>Proteiniphilum</taxon>
    </lineage>
</organism>
<dbReference type="STRING" id="1642647.PSM36_2093"/>
<proteinExistence type="predicted"/>